<feature type="signal peptide" evidence="1">
    <location>
        <begin position="1"/>
        <end position="26"/>
    </location>
</feature>
<proteinExistence type="predicted"/>
<protein>
    <submittedName>
        <fullName evidence="2">Uncharacterized protein</fullName>
    </submittedName>
</protein>
<organism evidence="2 3">
    <name type="scientific">Asticcacaulis excentricus</name>
    <dbReference type="NCBI Taxonomy" id="78587"/>
    <lineage>
        <taxon>Bacteria</taxon>
        <taxon>Pseudomonadati</taxon>
        <taxon>Pseudomonadota</taxon>
        <taxon>Alphaproteobacteria</taxon>
        <taxon>Caulobacterales</taxon>
        <taxon>Caulobacteraceae</taxon>
        <taxon>Asticcacaulis</taxon>
    </lineage>
</organism>
<evidence type="ECO:0000313" key="3">
    <source>
        <dbReference type="Proteomes" id="UP000278756"/>
    </source>
</evidence>
<dbReference type="Proteomes" id="UP000278756">
    <property type="component" value="Chromosome 2"/>
</dbReference>
<name>A0A3G9G9F0_9CAUL</name>
<reference evidence="3" key="2">
    <citation type="journal article" date="2017" name="Plant Physiol. Biochem.">
        <title>Differential oxidative and antioxidative response of duckweed Lemna minor toward plant growth promoting/inhibiting bacteria.</title>
        <authorList>
            <person name="Ishizawa H."/>
            <person name="Kuroda M."/>
            <person name="Morikawa M."/>
            <person name="Ike M."/>
        </authorList>
    </citation>
    <scope>NUCLEOTIDE SEQUENCE [LARGE SCALE GENOMIC DNA]</scope>
    <source>
        <strain evidence="3">M6</strain>
    </source>
</reference>
<dbReference type="RefSeq" id="WP_126423342.1">
    <property type="nucleotide sequence ID" value="NZ_AP018828.1"/>
</dbReference>
<reference evidence="3" key="1">
    <citation type="journal article" date="2017" name="Biotechnol. Biofuels">
        <title>Evaluation of environmental bacterial communities as a factor affecting the growth of duckweed Lemna minor.</title>
        <authorList>
            <person name="Ishizawa H."/>
            <person name="Kuroda M."/>
            <person name="Morikawa M."/>
            <person name="Ike M."/>
        </authorList>
    </citation>
    <scope>NUCLEOTIDE SEQUENCE [LARGE SCALE GENOMIC DNA]</scope>
    <source>
        <strain evidence="3">M6</strain>
    </source>
</reference>
<evidence type="ECO:0000256" key="1">
    <source>
        <dbReference type="SAM" id="SignalP"/>
    </source>
</evidence>
<keyword evidence="1" id="KW-0732">Signal</keyword>
<feature type="chain" id="PRO_5017926531" evidence="1">
    <location>
        <begin position="27"/>
        <end position="62"/>
    </location>
</feature>
<gene>
    <name evidence="2" type="ORF">EM6_2382</name>
</gene>
<dbReference type="OrthoDB" id="7173753at2"/>
<evidence type="ECO:0000313" key="2">
    <source>
        <dbReference type="EMBL" id="BBF81774.1"/>
    </source>
</evidence>
<dbReference type="AlphaFoldDB" id="A0A3G9G9F0"/>
<accession>A0A3G9G9F0</accession>
<dbReference type="EMBL" id="AP018828">
    <property type="protein sequence ID" value="BBF81774.1"/>
    <property type="molecule type" value="Genomic_DNA"/>
</dbReference>
<sequence length="62" mass="6715">MKHLGKIAVAAITLSAFLAGTGYAQSADCRKKCNDTYQACQKAGTSEEKCRAAWLDCKKKCK</sequence>